<dbReference type="EMBL" id="MHVL01000005">
    <property type="protein sequence ID" value="OHA93947.1"/>
    <property type="molecule type" value="Genomic_DNA"/>
</dbReference>
<dbReference type="Pfam" id="PF04055">
    <property type="entry name" value="Radical_SAM"/>
    <property type="match status" value="1"/>
</dbReference>
<dbReference type="PANTHER" id="PTHR43273:SF3">
    <property type="entry name" value="ANAEROBIC SULFATASE-MATURATING ENZYME HOMOLOG ASLB-RELATED"/>
    <property type="match status" value="1"/>
</dbReference>
<dbReference type="Proteomes" id="UP000179264">
    <property type="component" value="Unassembled WGS sequence"/>
</dbReference>
<evidence type="ECO:0000313" key="10">
    <source>
        <dbReference type="Proteomes" id="UP000179264"/>
    </source>
</evidence>
<dbReference type="InterPro" id="IPR007197">
    <property type="entry name" value="rSAM"/>
</dbReference>
<evidence type="ECO:0000313" key="9">
    <source>
        <dbReference type="EMBL" id="OHA93947.1"/>
    </source>
</evidence>
<protein>
    <recommendedName>
        <fullName evidence="11">Radical SAM core domain-containing protein</fullName>
    </recommendedName>
</protein>
<dbReference type="GO" id="GO:0046872">
    <property type="term" value="F:metal ion binding"/>
    <property type="evidence" value="ECO:0007669"/>
    <property type="project" value="UniProtKB-KW"/>
</dbReference>
<comment type="cofactor">
    <cofactor evidence="1">
        <name>[4Fe-4S] cluster</name>
        <dbReference type="ChEBI" id="CHEBI:49883"/>
    </cofactor>
</comment>
<dbReference type="InterPro" id="IPR023867">
    <property type="entry name" value="Sulphatase_maturase_rSAM"/>
</dbReference>
<feature type="domain" description="Radical SAM core" evidence="7">
    <location>
        <begin position="10"/>
        <end position="158"/>
    </location>
</feature>
<dbReference type="SUPFAM" id="SSF102114">
    <property type="entry name" value="Radical SAM enzymes"/>
    <property type="match status" value="1"/>
</dbReference>
<proteinExistence type="inferred from homology"/>
<dbReference type="InterPro" id="IPR023885">
    <property type="entry name" value="4Fe4S-binding_SPASM_dom"/>
</dbReference>
<evidence type="ECO:0000259" key="8">
    <source>
        <dbReference type="Pfam" id="PF13186"/>
    </source>
</evidence>
<comment type="similarity">
    <text evidence="6">Belongs to the radical SAM superfamily. Anaerobic sulfatase-maturating enzyme family.</text>
</comment>
<gene>
    <name evidence="9" type="ORF">A2W58_01045</name>
</gene>
<dbReference type="AlphaFoldDB" id="A0A1G2T9I6"/>
<dbReference type="CDD" id="cd01335">
    <property type="entry name" value="Radical_SAM"/>
    <property type="match status" value="1"/>
</dbReference>
<keyword evidence="3" id="KW-0479">Metal-binding</keyword>
<comment type="caution">
    <text evidence="9">The sequence shown here is derived from an EMBL/GenBank/DDBJ whole genome shotgun (WGS) entry which is preliminary data.</text>
</comment>
<organism evidence="9 10">
    <name type="scientific">Candidatus Zambryskibacteria bacterium RIFCSPHIGHO2_02_38_10.5</name>
    <dbReference type="NCBI Taxonomy" id="1802742"/>
    <lineage>
        <taxon>Bacteria</taxon>
        <taxon>Candidatus Zambryskiibacteriota</taxon>
    </lineage>
</organism>
<sequence>MGMSSFQVKIVGDFCNIRCTYCRNRDFDQDTNVVMSIEKLEKLFVFLNSLPQAQIRTNWHGGEPLLAGKRFFSHVLRLESQYQQKMWRNVVQTNAMLVDDEWAKFFHDNNFLIGVSIDGSEKTHNSDRINVAGRDTYKEAMRGVEILRHHDIFPGVICTVTKKTVRYAEEMLLGLVNAGFKDIAFNAFYNTASDCNGDTYGLTDKEWLTFLIEIFETWLTLNDPTVHVRELDSMLAWTKSKSANSCVYKGTCHQWFVVDYTGDIYPCERLGRTTHFGSIDTLRTFQDLMDTPVFLNWKESIVQLPKKCQACSLQSLCHNGCVSHRTADEEGVPLYTYCESRLGFYDYIMRRLGGKEVNNHVTQKQFFVGIP</sequence>
<name>A0A1G2T9I6_9BACT</name>
<keyword evidence="2" id="KW-0949">S-adenosyl-L-methionine</keyword>
<dbReference type="NCBIfam" id="TIGR04085">
    <property type="entry name" value="rSAM_more_4Fe4S"/>
    <property type="match status" value="1"/>
</dbReference>
<keyword evidence="4" id="KW-0408">Iron</keyword>
<evidence type="ECO:0000256" key="2">
    <source>
        <dbReference type="ARBA" id="ARBA00022691"/>
    </source>
</evidence>
<dbReference type="GO" id="GO:0051536">
    <property type="term" value="F:iron-sulfur cluster binding"/>
    <property type="evidence" value="ECO:0007669"/>
    <property type="project" value="UniProtKB-KW"/>
</dbReference>
<evidence type="ECO:0008006" key="11">
    <source>
        <dbReference type="Google" id="ProtNLM"/>
    </source>
</evidence>
<dbReference type="Gene3D" id="3.20.20.70">
    <property type="entry name" value="Aldolase class I"/>
    <property type="match status" value="1"/>
</dbReference>
<evidence type="ECO:0000256" key="4">
    <source>
        <dbReference type="ARBA" id="ARBA00023004"/>
    </source>
</evidence>
<evidence type="ECO:0000256" key="6">
    <source>
        <dbReference type="ARBA" id="ARBA00023601"/>
    </source>
</evidence>
<dbReference type="SFLD" id="SFLDG01386">
    <property type="entry name" value="main_SPASM_domain-containing"/>
    <property type="match status" value="1"/>
</dbReference>
<dbReference type="SFLD" id="SFLDG01384">
    <property type="entry name" value="thioether_bond_formation_requi"/>
    <property type="match status" value="1"/>
</dbReference>
<keyword evidence="5" id="KW-0411">Iron-sulfur</keyword>
<accession>A0A1G2T9I6</accession>
<dbReference type="SFLD" id="SFLDG01067">
    <property type="entry name" value="SPASM/twitch_domain_containing"/>
    <property type="match status" value="1"/>
</dbReference>
<evidence type="ECO:0000256" key="1">
    <source>
        <dbReference type="ARBA" id="ARBA00001966"/>
    </source>
</evidence>
<dbReference type="InterPro" id="IPR058240">
    <property type="entry name" value="rSAM_sf"/>
</dbReference>
<dbReference type="SFLD" id="SFLDG01072">
    <property type="entry name" value="dehydrogenase_like"/>
    <property type="match status" value="1"/>
</dbReference>
<dbReference type="InterPro" id="IPR013785">
    <property type="entry name" value="Aldolase_TIM"/>
</dbReference>
<dbReference type="GO" id="GO:0016491">
    <property type="term" value="F:oxidoreductase activity"/>
    <property type="evidence" value="ECO:0007669"/>
    <property type="project" value="InterPro"/>
</dbReference>
<dbReference type="Pfam" id="PF13186">
    <property type="entry name" value="SPASM"/>
    <property type="match status" value="1"/>
</dbReference>
<reference evidence="9 10" key="1">
    <citation type="journal article" date="2016" name="Nat. Commun.">
        <title>Thousands of microbial genomes shed light on interconnected biogeochemical processes in an aquifer system.</title>
        <authorList>
            <person name="Anantharaman K."/>
            <person name="Brown C.T."/>
            <person name="Hug L.A."/>
            <person name="Sharon I."/>
            <person name="Castelle C.J."/>
            <person name="Probst A.J."/>
            <person name="Thomas B.C."/>
            <person name="Singh A."/>
            <person name="Wilkins M.J."/>
            <person name="Karaoz U."/>
            <person name="Brodie E.L."/>
            <person name="Williams K.H."/>
            <person name="Hubbard S.S."/>
            <person name="Banfield J.F."/>
        </authorList>
    </citation>
    <scope>NUCLEOTIDE SEQUENCE [LARGE SCALE GENOMIC DNA]</scope>
</reference>
<evidence type="ECO:0000259" key="7">
    <source>
        <dbReference type="Pfam" id="PF04055"/>
    </source>
</evidence>
<evidence type="ECO:0000256" key="5">
    <source>
        <dbReference type="ARBA" id="ARBA00023014"/>
    </source>
</evidence>
<feature type="domain" description="4Fe4S-binding SPASM" evidence="8">
    <location>
        <begin position="254"/>
        <end position="311"/>
    </location>
</feature>
<dbReference type="PANTHER" id="PTHR43273">
    <property type="entry name" value="ANAEROBIC SULFATASE-MATURATING ENZYME HOMOLOG ASLB-RELATED"/>
    <property type="match status" value="1"/>
</dbReference>
<dbReference type="SFLD" id="SFLDS00029">
    <property type="entry name" value="Radical_SAM"/>
    <property type="match status" value="1"/>
</dbReference>
<evidence type="ECO:0000256" key="3">
    <source>
        <dbReference type="ARBA" id="ARBA00022723"/>
    </source>
</evidence>